<keyword evidence="1" id="KW-0812">Transmembrane</keyword>
<evidence type="ECO:0000256" key="1">
    <source>
        <dbReference type="SAM" id="Phobius"/>
    </source>
</evidence>
<name>A0ABY5E4P0_9BACT</name>
<dbReference type="EMBL" id="CP100595">
    <property type="protein sequence ID" value="UTJ06537.1"/>
    <property type="molecule type" value="Genomic_DNA"/>
</dbReference>
<keyword evidence="1" id="KW-1133">Transmembrane helix</keyword>
<protein>
    <submittedName>
        <fullName evidence="2">Uncharacterized protein</fullName>
    </submittedName>
</protein>
<reference evidence="2" key="1">
    <citation type="submission" date="2022-07" db="EMBL/GenBank/DDBJ databases">
        <title>Arcobacter roscoffensis sp. nov., a marine bacterium isolated from coastal seawater collected from Roscoff, France.</title>
        <authorList>
            <person name="Pascual J."/>
            <person name="Lepeaux C."/>
            <person name="Methner A."/>
            <person name="Overmann J."/>
        </authorList>
    </citation>
    <scope>NUCLEOTIDE SEQUENCE</scope>
    <source>
        <strain evidence="2">ARW1-2F2</strain>
    </source>
</reference>
<keyword evidence="3" id="KW-1185">Reference proteome</keyword>
<evidence type="ECO:0000313" key="3">
    <source>
        <dbReference type="Proteomes" id="UP001060012"/>
    </source>
</evidence>
<feature type="transmembrane region" description="Helical" evidence="1">
    <location>
        <begin position="6"/>
        <end position="26"/>
    </location>
</feature>
<evidence type="ECO:0000313" key="2">
    <source>
        <dbReference type="EMBL" id="UTJ06537.1"/>
    </source>
</evidence>
<gene>
    <name evidence="2" type="ORF">NJU99_00150</name>
</gene>
<keyword evidence="1" id="KW-0472">Membrane</keyword>
<accession>A0ABY5E4P0</accession>
<organism evidence="2 3">
    <name type="scientific">Arcobacter roscoffensis</name>
    <dbReference type="NCBI Taxonomy" id="2961520"/>
    <lineage>
        <taxon>Bacteria</taxon>
        <taxon>Pseudomonadati</taxon>
        <taxon>Campylobacterota</taxon>
        <taxon>Epsilonproteobacteria</taxon>
        <taxon>Campylobacterales</taxon>
        <taxon>Arcobacteraceae</taxon>
        <taxon>Arcobacter</taxon>
    </lineage>
</organism>
<dbReference type="RefSeq" id="WP_254576716.1">
    <property type="nucleotide sequence ID" value="NZ_CP100595.1"/>
</dbReference>
<proteinExistence type="predicted"/>
<dbReference type="Proteomes" id="UP001060012">
    <property type="component" value="Chromosome"/>
</dbReference>
<sequence length="165" mass="18530">MFEIASLIVLNLVIAAFVGLLIGFMLGRASKASYTPPVDNTESMDDGAGLKPNARRSNINPIFKKNSSVDNKPLILSSPKQSGKDNLKKIKGINSKIEEDLNKIGIFHFEQIAKWTSKNCDWIEEFLQLPRCVKKYQWVDQARILASGKETVYSQKVEDNEVEVD</sequence>